<dbReference type="AlphaFoldDB" id="U2V0S5"/>
<dbReference type="GO" id="GO:0005886">
    <property type="term" value="C:plasma membrane"/>
    <property type="evidence" value="ECO:0007669"/>
    <property type="project" value="TreeGrafter"/>
</dbReference>
<organism evidence="2 3">
    <name type="scientific">Olsenella profusa F0195</name>
    <dbReference type="NCBI Taxonomy" id="1125712"/>
    <lineage>
        <taxon>Bacteria</taxon>
        <taxon>Bacillati</taxon>
        <taxon>Actinomycetota</taxon>
        <taxon>Coriobacteriia</taxon>
        <taxon>Coriobacteriales</taxon>
        <taxon>Atopobiaceae</taxon>
        <taxon>Olsenella</taxon>
    </lineage>
</organism>
<keyword evidence="1" id="KW-0472">Membrane</keyword>
<dbReference type="PANTHER" id="PTHR32309">
    <property type="entry name" value="TYROSINE-PROTEIN KINASE"/>
    <property type="match status" value="1"/>
</dbReference>
<dbReference type="OrthoDB" id="9812433at2"/>
<dbReference type="GO" id="GO:0004713">
    <property type="term" value="F:protein tyrosine kinase activity"/>
    <property type="evidence" value="ECO:0007669"/>
    <property type="project" value="TreeGrafter"/>
</dbReference>
<protein>
    <submittedName>
        <fullName evidence="2">Chain length determinant protein</fullName>
    </submittedName>
</protein>
<dbReference type="InterPro" id="IPR050445">
    <property type="entry name" value="Bact_polysacc_biosynth/exp"/>
</dbReference>
<evidence type="ECO:0000313" key="3">
    <source>
        <dbReference type="Proteomes" id="UP000016638"/>
    </source>
</evidence>
<sequence length="436" mass="46686">MDKGYIDVSYDEERGLRLADAFRAVGRHMLACLVGGALVGALFFEYTVTSIPPRYQSSFTIYVSNRPNNQTEGAEGTATDYAVIDDANTSNSLASTYAFVFGSGEMVARAAHDAHLEEYADPALASKVVSTQVEQKAPLVTVTVTASSPQDAYQLAQSLVRIAPDYMSTIMNGGSLSVVEPPQEATSQSSPSNRLNAAIGFVIGFMTMAIVVVVRDGRNRGVGSREELEERFGMPAIIDAGDVLPLLPRHAARTIAVMDVDGKRSAARNAVSIATSCAQGGERTLLLDCDTQHASCGKLLGLRPSMGLAGLLAGEASLADVTQRVEDGGLCFIAPGKPRGDLGQELRDDRMASVLEELRADYDCVVAALPSPLSSDGALMLADMLGMVFLSISSERTKQSAVAEIQRRLRLANIQMTGFLYGSPRGRIGRRRPWRR</sequence>
<gene>
    <name evidence="2" type="ORF">HMPREF1316_1226</name>
</gene>
<keyword evidence="3" id="KW-1185">Reference proteome</keyword>
<keyword evidence="1" id="KW-0812">Transmembrane</keyword>
<dbReference type="InterPro" id="IPR027417">
    <property type="entry name" value="P-loop_NTPase"/>
</dbReference>
<reference evidence="2 3" key="1">
    <citation type="submission" date="2013-08" db="EMBL/GenBank/DDBJ databases">
        <authorList>
            <person name="Durkin A.S."/>
            <person name="Haft D.R."/>
            <person name="McCorrison J."/>
            <person name="Torralba M."/>
            <person name="Gillis M."/>
            <person name="Haft D.H."/>
            <person name="Methe B."/>
            <person name="Sutton G."/>
            <person name="Nelson K.E."/>
        </authorList>
    </citation>
    <scope>NUCLEOTIDE SEQUENCE [LARGE SCALE GENOMIC DNA]</scope>
    <source>
        <strain evidence="2 3">F0195</strain>
    </source>
</reference>
<dbReference type="Gene3D" id="3.40.50.300">
    <property type="entry name" value="P-loop containing nucleotide triphosphate hydrolases"/>
    <property type="match status" value="1"/>
</dbReference>
<dbReference type="eggNOG" id="COG3944">
    <property type="taxonomic scope" value="Bacteria"/>
</dbReference>
<dbReference type="Proteomes" id="UP000016638">
    <property type="component" value="Unassembled WGS sequence"/>
</dbReference>
<accession>U2V0S5</accession>
<evidence type="ECO:0000313" key="2">
    <source>
        <dbReference type="EMBL" id="ERL06281.1"/>
    </source>
</evidence>
<feature type="transmembrane region" description="Helical" evidence="1">
    <location>
        <begin position="24"/>
        <end position="44"/>
    </location>
</feature>
<feature type="transmembrane region" description="Helical" evidence="1">
    <location>
        <begin position="195"/>
        <end position="214"/>
    </location>
</feature>
<dbReference type="EMBL" id="AWEZ01000067">
    <property type="protein sequence ID" value="ERL06281.1"/>
    <property type="molecule type" value="Genomic_DNA"/>
</dbReference>
<comment type="caution">
    <text evidence="2">The sequence shown here is derived from an EMBL/GenBank/DDBJ whole genome shotgun (WGS) entry which is preliminary data.</text>
</comment>
<dbReference type="SUPFAM" id="SSF52540">
    <property type="entry name" value="P-loop containing nucleoside triphosphate hydrolases"/>
    <property type="match status" value="1"/>
</dbReference>
<keyword evidence="1" id="KW-1133">Transmembrane helix</keyword>
<dbReference type="eggNOG" id="COG0489">
    <property type="taxonomic scope" value="Bacteria"/>
</dbReference>
<dbReference type="PATRIC" id="fig|1125712.3.peg.2223"/>
<dbReference type="STRING" id="1125712.HMPREF1316_1226"/>
<dbReference type="PANTHER" id="PTHR32309:SF13">
    <property type="entry name" value="FERRIC ENTEROBACTIN TRANSPORT PROTEIN FEPE"/>
    <property type="match status" value="1"/>
</dbReference>
<evidence type="ECO:0000256" key="1">
    <source>
        <dbReference type="SAM" id="Phobius"/>
    </source>
</evidence>
<name>U2V0S5_9ACTN</name>
<dbReference type="RefSeq" id="WP_021727055.1">
    <property type="nucleotide sequence ID" value="NZ_AWEZ01000067.1"/>
</dbReference>
<proteinExistence type="predicted"/>